<feature type="region of interest" description="Disordered" evidence="1">
    <location>
        <begin position="2529"/>
        <end position="2582"/>
    </location>
</feature>
<dbReference type="PANTHER" id="PTHR17695:SF11">
    <property type="entry name" value="SMALL SUBUNIT PROCESSOME COMPONENT 20 HOMOLOG"/>
    <property type="match status" value="1"/>
</dbReference>
<organism evidence="5 6">
    <name type="scientific">Knufia fluminis</name>
    <dbReference type="NCBI Taxonomy" id="191047"/>
    <lineage>
        <taxon>Eukaryota</taxon>
        <taxon>Fungi</taxon>
        <taxon>Dikarya</taxon>
        <taxon>Ascomycota</taxon>
        <taxon>Pezizomycotina</taxon>
        <taxon>Eurotiomycetes</taxon>
        <taxon>Chaetothyriomycetidae</taxon>
        <taxon>Chaetothyriales</taxon>
        <taxon>Trichomeriaceae</taxon>
        <taxon>Knufia</taxon>
    </lineage>
</organism>
<evidence type="ECO:0000256" key="1">
    <source>
        <dbReference type="SAM" id="MobiDB-lite"/>
    </source>
</evidence>
<evidence type="ECO:0000259" key="2">
    <source>
        <dbReference type="Pfam" id="PF07539"/>
    </source>
</evidence>
<dbReference type="InterPro" id="IPR046523">
    <property type="entry name" value="UTP20_dom"/>
</dbReference>
<feature type="region of interest" description="Disordered" evidence="1">
    <location>
        <begin position="1"/>
        <end position="27"/>
    </location>
</feature>
<evidence type="ECO:0000313" key="6">
    <source>
        <dbReference type="Proteomes" id="UP001316803"/>
    </source>
</evidence>
<feature type="domain" description="U3 small nucleolar RNA-associated protein 20 C-terminal" evidence="4">
    <location>
        <begin position="2224"/>
        <end position="2566"/>
    </location>
</feature>
<feature type="domain" description="U3 small nucleolar RNA-associated protein 20 N-terminal" evidence="2">
    <location>
        <begin position="871"/>
        <end position="1458"/>
    </location>
</feature>
<dbReference type="Proteomes" id="UP001316803">
    <property type="component" value="Unassembled WGS sequence"/>
</dbReference>
<dbReference type="InterPro" id="IPR011430">
    <property type="entry name" value="UTP20_N"/>
</dbReference>
<dbReference type="InterPro" id="IPR052575">
    <property type="entry name" value="SSU_processome_comp_20"/>
</dbReference>
<sequence>MAPISPGKPVGPPRKARKPTATTKAHRYEPFTKRVAKLKIDPVHKIQQSRLKESNDDISQSYFRAALEEWSELNLTNTFTSFYYQVNQLCESLPQLIHHADRIVQSLLEHIEKQDGLALEALLSLVAHLAHDLGQEFEKYFAQTVKLVAKVSTAQDDPAVVEACFTCLAWMYKYLSRLLVQDLKPLLDILLPYFSARKEYIRRFTAESLAFLVRKAAILYPKNQKPLSRAIEHIVFTKIQELNEKEADACVESTRTLLAESAAGVDAALHSSAPDLFTCLYNQVLAPEQPGALAVQIIEGITVNLVHRTDAPGFRPLFDVIVEAAEKPAQSTPEQALASRLLLIALATRGGSRISNWSRVLQLLSLRLREASSQTEPPQAPVSTLIKAVASAILYAPLDQLLPSVPKLVTAVVDNTSSTQFFTFCEAVASLDRSRFQDLLLPHLQRYIVSSWGKNEAALVVLLNDLQQQGHIHREAGNSGQVVISDSWEASIREQWRRSEAKQTSTLVAQIHLLMARSMVFPRSEEASAEYRQILAKNLRAALSAQSSTILDERLHLGWGLQTIANLSEGQSGISLEDLNALMKQDGMFQILPFVQALADVAVKSTAIDIAQASTTHACSLLVKNMLNPSLDLRKASLKVFRLIYGKTSEWFSQAIALLQEILDTEYSIGNARQLAMLLRRLPQIQKNAPEDRELSKLVPTFALGLLPDYHDQLRRDVSSALSQMVTDADVEELVLENIRDWFQAPFESPTASPRSGDEVEGRVSLFECTRLNDVDSTYTTSADHFMDPEREIAARVESAHTLLTYRVPSASRLLALQVLLDMPQTAEKRSKILVPAFLVAQRGRAGHDANAYDESNSVNTLSPEIEERGWSLRERKLFLQLIGQFNNPRMLYRADDVHAMLLELLANGDMETRKLALLAILKWKNRALISHQESLLRVAEDKTTTSELGLMLNSDSESSTIKGESRAELLPVVLRLVFGQLIGRVGVHGSQEAKRKSLLRLLFRMQKSEVLMFLDVVLGRLREVVMTDANVEMQKHFLCHDLMNTDQQYGFLRMVLSMLEILQLQFSPFGDKVLDAVLYCTTRACHQIKAFESADAAPALVRNIRRTGIQCLNLIFEYCPDLDLKTYQTLLRDELIRPRIPNFTAENSQSVSGLLRMFSVWARSQQRVQLLASKAYHVLGSCWSLLASEHAKPAVKAFVIDEIIGSLLNLADNEAQEDSIASSIIRAEAPQILDKLATLLQQSPPKDLLLSVTRVVQQLDIHVEAVTTRQRIVELLVNILSEPNQRLPPHIKGQVLKAIKGMGESAGVLPAAAFIDRLFQLVCSYFDFFRDLPNRETCSLILKQIAQEDESLREAADICEDLNAYSTNTLDEINHERQSAAVSKIHDMLETRVSQRSFLPILHNLVFLTRSTDDAAIRGNALGCIKHSIKAVADDLERADLLSAVLLQAIRKHIKDDSETVRADFAELLGAVVQYWKTQDRLRDMEVLLVGNDDEASFFTNILHIQQHRRNRAIRRLITEVETGTISAENIADYFLPLLQKFATDTSTSESAQATKGQSIASMSVLLQWLDWKTFRRVFRQYRPSPDTKNEDDKVDVRLLDHAADALTDAVGKRSAGSQEGPVPHLTTSLPTNDVIAQELKNNFIPKLAELSHYKDEGEISQRIPAAVVAVKLIKLLPADDIPLLATPVVLDVAQVLRSRTQETRDLARNKLAEIVILLGSSSMEFVLKELRTALTQGYQLHVLSYTMHTIFLATAKQRMIGDLDYCLEDLVKVILDDTFGTVGAQKNNEDYISSMKEVKRNKSFDSMEILANCTSVRHLAKLVLPFESLLTGSLSSKQARNVDELFRRIGVGISHSPAASSQDLLVFAFELIQSFYKAKPSQPPRRLTNDEKNRARFIVQKDNKSKVGPVSSASLLYKLAKFAIDIARSTFARHTELMTPGNVHGFLPIIGDALVEAQEDVKISALRLLSTVIKLRLPEMEQNGKLYVMEAVKVVKNAVSTNEEAAQAAMKLVSAIVREQSQVEVRESDIAYLLKRTMPDLEEPDRQGVTFNFVKSVMARQMQMPEIYELVDKIGLMMVTSQSRSSRDAARGVYVHFLLDYPQGKARWSKQVKFLVKNLEYQYPEGRQSIMEACSTLLSKMDKGTAQELAAVMFVPIVLRMANDENVQCREMAGALLSQLFRKTPRNGLTTMLEPLRGWLEQSENLMLKKISLQAWSIYFKTAMEGTEEEVATIRDQLLPIFSGADEDENVWEVQYHALELVHALVEAHPHSLLTSKQKTLWQAIFAVLDTRHTWLQNSASRLVSLYFRECLSAGCMSIPLSCPQGLSFEEPAVVGLLRSSVKVLKHQSTTTELADVVVQNLLFLGRCVEASGARIAIKATADGVDDNMDNDVDSDGEAANGETTTSIPAIQYLLDQAARNLRREPSKYTSTTIRSKLSFLAFLTAFFPHLSDVTVSNRRSSIISLLIPLLYFTSTTVHAPRSTDPAFNATYQTMVENAQVLLEAIQAKVGDRTYATLITLATKEAREKRQERRNKRAIETIAEPERAAQDKRRKFERKKDRRKEVKGMHRSNRRKDLGF</sequence>
<gene>
    <name evidence="5" type="primary">UTP20</name>
    <name evidence="5" type="ORF">OHC33_002408</name>
</gene>
<dbReference type="InterPro" id="IPR011989">
    <property type="entry name" value="ARM-like"/>
</dbReference>
<dbReference type="InterPro" id="IPR057525">
    <property type="entry name" value="UTP20_C"/>
</dbReference>
<evidence type="ECO:0000259" key="3">
    <source>
        <dbReference type="Pfam" id="PF20416"/>
    </source>
</evidence>
<reference evidence="5 6" key="1">
    <citation type="submission" date="2022-12" db="EMBL/GenBank/DDBJ databases">
        <title>Genomic features and morphological characterization of a novel Knufia sp. strain isolated from spacecraft assembly facility.</title>
        <authorList>
            <person name="Teixeira M."/>
            <person name="Chander A.M."/>
            <person name="Stajich J.E."/>
            <person name="Venkateswaran K."/>
        </authorList>
    </citation>
    <scope>NUCLEOTIDE SEQUENCE [LARGE SCALE GENOMIC DNA]</scope>
    <source>
        <strain evidence="5 6">FJI-L2-BK-P2</strain>
    </source>
</reference>
<proteinExistence type="predicted"/>
<name>A0AAN8EJ99_9EURO</name>
<dbReference type="GO" id="GO:0032040">
    <property type="term" value="C:small-subunit processome"/>
    <property type="evidence" value="ECO:0007669"/>
    <property type="project" value="TreeGrafter"/>
</dbReference>
<evidence type="ECO:0000259" key="4">
    <source>
        <dbReference type="Pfam" id="PF23099"/>
    </source>
</evidence>
<accession>A0AAN8EJ99</accession>
<evidence type="ECO:0000313" key="5">
    <source>
        <dbReference type="EMBL" id="KAK5956919.1"/>
    </source>
</evidence>
<dbReference type="InterPro" id="IPR016024">
    <property type="entry name" value="ARM-type_fold"/>
</dbReference>
<dbReference type="PANTHER" id="PTHR17695">
    <property type="entry name" value="SMALL SUBUNIT PROCESSOME COMPONENT 20 HOMOLOG"/>
    <property type="match status" value="1"/>
</dbReference>
<protein>
    <submittedName>
        <fullName evidence="5">U3 snoRNP protein</fullName>
    </submittedName>
</protein>
<feature type="compositionally biased region" description="Basic residues" evidence="1">
    <location>
        <begin position="2554"/>
        <end position="2564"/>
    </location>
</feature>
<comment type="caution">
    <text evidence="5">The sequence shown here is derived from an EMBL/GenBank/DDBJ whole genome shotgun (WGS) entry which is preliminary data.</text>
</comment>
<dbReference type="SUPFAM" id="SSF48371">
    <property type="entry name" value="ARM repeat"/>
    <property type="match status" value="2"/>
</dbReference>
<dbReference type="GO" id="GO:0030686">
    <property type="term" value="C:90S preribosome"/>
    <property type="evidence" value="ECO:0007669"/>
    <property type="project" value="TreeGrafter"/>
</dbReference>
<dbReference type="Gene3D" id="1.25.10.10">
    <property type="entry name" value="Leucine-rich Repeat Variant"/>
    <property type="match status" value="3"/>
</dbReference>
<dbReference type="Pfam" id="PF23099">
    <property type="entry name" value="UTP20_C"/>
    <property type="match status" value="1"/>
</dbReference>
<keyword evidence="6" id="KW-1185">Reference proteome</keyword>
<feature type="domain" description="U3 small nucleolar RNA-associated protein 20" evidence="3">
    <location>
        <begin position="1658"/>
        <end position="1874"/>
    </location>
</feature>
<dbReference type="Pfam" id="PF20416">
    <property type="entry name" value="UTP20"/>
    <property type="match status" value="1"/>
</dbReference>
<dbReference type="EMBL" id="JAKLMC020000004">
    <property type="protein sequence ID" value="KAK5956919.1"/>
    <property type="molecule type" value="Genomic_DNA"/>
</dbReference>
<dbReference type="Pfam" id="PF07539">
    <property type="entry name" value="UTP20_N"/>
    <property type="match status" value="1"/>
</dbReference>